<feature type="transmembrane region" description="Helical" evidence="6">
    <location>
        <begin position="339"/>
        <end position="366"/>
    </location>
</feature>
<feature type="transmembrane region" description="Helical" evidence="6">
    <location>
        <begin position="307"/>
        <end position="327"/>
    </location>
</feature>
<dbReference type="EMBL" id="KL647710">
    <property type="protein sequence ID" value="KEY73863.1"/>
    <property type="molecule type" value="Genomic_DNA"/>
</dbReference>
<keyword evidence="4 6" id="KW-0472">Membrane</keyword>
<sequence length="442" mass="47816">MPSQMLASFAGAIQASLSVLLTISYGVIAAQTNFLDEQSAKKISKLCVNMLLPALLIVNLGSELDIDTVTRYIPILVWALFYNVGSWAIGALGTRVFKLPKWVTPAVTFNNTTSMPLLLIQSLGSTGTLTQLAWHDSDDVETIVGRARSYFLVASIIGNTMTFGIGGEMLGAFEEDPADELDRHLRDHVSDEDLAESGECDQDNQGGDDGDDGQPDEGTSLLPDRFNRHKKAAVSNTYNVLTRAWDTFPPWLQTTTARIRKFFSPPGIGAIVGIILGITPPLHRVFFNDVTEGGIFKAWLTTSLKNIGELFIALQVIVVGVKLAISLQRMRRGESSGKLPPVAVTFTLLIRFIFWPVVSIAIIGALAAKTNVLGNDPVLWFTMMLMPTGPSAMKLGALADVGGAGDEEKMAIAKFLTLSYCLSPLISLTVVGGVKVITEWIQ</sequence>
<dbReference type="GO" id="GO:0005783">
    <property type="term" value="C:endoplasmic reticulum"/>
    <property type="evidence" value="ECO:0007669"/>
    <property type="project" value="TreeGrafter"/>
</dbReference>
<dbReference type="GO" id="GO:0055085">
    <property type="term" value="P:transmembrane transport"/>
    <property type="evidence" value="ECO:0007669"/>
    <property type="project" value="InterPro"/>
</dbReference>
<feature type="compositionally biased region" description="Acidic residues" evidence="5">
    <location>
        <begin position="193"/>
        <end position="215"/>
    </location>
</feature>
<dbReference type="OrthoDB" id="191139at2759"/>
<name>A0A084B8I4_STACB</name>
<evidence type="ECO:0000256" key="4">
    <source>
        <dbReference type="ARBA" id="ARBA00023136"/>
    </source>
</evidence>
<evidence type="ECO:0000256" key="2">
    <source>
        <dbReference type="ARBA" id="ARBA00022692"/>
    </source>
</evidence>
<feature type="transmembrane region" description="Helical" evidence="6">
    <location>
        <begin position="268"/>
        <end position="287"/>
    </location>
</feature>
<keyword evidence="2 6" id="KW-0812">Transmembrane</keyword>
<evidence type="ECO:0000256" key="6">
    <source>
        <dbReference type="SAM" id="Phobius"/>
    </source>
</evidence>
<feature type="transmembrane region" description="Helical" evidence="6">
    <location>
        <begin position="72"/>
        <end position="92"/>
    </location>
</feature>
<evidence type="ECO:0000256" key="5">
    <source>
        <dbReference type="SAM" id="MobiDB-lite"/>
    </source>
</evidence>
<dbReference type="Pfam" id="PF03547">
    <property type="entry name" value="Mem_trans"/>
    <property type="match status" value="1"/>
</dbReference>
<gene>
    <name evidence="7" type="ORF">S7711_06074</name>
</gene>
<dbReference type="PANTHER" id="PTHR31794:SF4">
    <property type="entry name" value="AUXIN EFFLUX TRANSPORTER FAMILY PROTEIN (EUROFUNG)"/>
    <property type="match status" value="1"/>
</dbReference>
<protein>
    <recommendedName>
        <fullName evidence="9">Auxin efflux carrier</fullName>
    </recommendedName>
</protein>
<feature type="transmembrane region" description="Helical" evidence="6">
    <location>
        <begin position="6"/>
        <end position="30"/>
    </location>
</feature>
<proteinExistence type="predicted"/>
<evidence type="ECO:0000313" key="7">
    <source>
        <dbReference type="EMBL" id="KEY73863.1"/>
    </source>
</evidence>
<organism evidence="7 8">
    <name type="scientific">Stachybotrys chartarum (strain CBS 109288 / IBT 7711)</name>
    <name type="common">Toxic black mold</name>
    <name type="synonym">Stilbospora chartarum</name>
    <dbReference type="NCBI Taxonomy" id="1280523"/>
    <lineage>
        <taxon>Eukaryota</taxon>
        <taxon>Fungi</taxon>
        <taxon>Dikarya</taxon>
        <taxon>Ascomycota</taxon>
        <taxon>Pezizomycotina</taxon>
        <taxon>Sordariomycetes</taxon>
        <taxon>Hypocreomycetidae</taxon>
        <taxon>Hypocreales</taxon>
        <taxon>Stachybotryaceae</taxon>
        <taxon>Stachybotrys</taxon>
    </lineage>
</organism>
<evidence type="ECO:0008006" key="9">
    <source>
        <dbReference type="Google" id="ProtNLM"/>
    </source>
</evidence>
<accession>A0A084B8I4</accession>
<dbReference type="Proteomes" id="UP000028045">
    <property type="component" value="Unassembled WGS sequence"/>
</dbReference>
<keyword evidence="8" id="KW-1185">Reference proteome</keyword>
<reference evidence="7 8" key="1">
    <citation type="journal article" date="2014" name="BMC Genomics">
        <title>Comparative genome sequencing reveals chemotype-specific gene clusters in the toxigenic black mold Stachybotrys.</title>
        <authorList>
            <person name="Semeiks J."/>
            <person name="Borek D."/>
            <person name="Otwinowski Z."/>
            <person name="Grishin N.V."/>
        </authorList>
    </citation>
    <scope>NUCLEOTIDE SEQUENCE [LARGE SCALE GENOMIC DNA]</scope>
    <source>
        <strain evidence="8">CBS 109288 / IBT 7711</strain>
    </source>
</reference>
<evidence type="ECO:0000256" key="1">
    <source>
        <dbReference type="ARBA" id="ARBA00004141"/>
    </source>
</evidence>
<dbReference type="GO" id="GO:0016020">
    <property type="term" value="C:membrane"/>
    <property type="evidence" value="ECO:0007669"/>
    <property type="project" value="UniProtKB-SubCell"/>
</dbReference>
<feature type="region of interest" description="Disordered" evidence="5">
    <location>
        <begin position="193"/>
        <end position="224"/>
    </location>
</feature>
<evidence type="ECO:0000313" key="8">
    <source>
        <dbReference type="Proteomes" id="UP000028045"/>
    </source>
</evidence>
<dbReference type="AlphaFoldDB" id="A0A084B8I4"/>
<feature type="transmembrane region" description="Helical" evidence="6">
    <location>
        <begin position="411"/>
        <end position="434"/>
    </location>
</feature>
<dbReference type="HOGENOM" id="CLU_032414_1_0_1"/>
<feature type="transmembrane region" description="Helical" evidence="6">
    <location>
        <begin position="378"/>
        <end position="399"/>
    </location>
</feature>
<dbReference type="PANTHER" id="PTHR31794">
    <property type="entry name" value="AUXIN EFFLUX TRANSPORTER FAMILY PROTEIN (EUROFUNG)"/>
    <property type="match status" value="1"/>
</dbReference>
<comment type="subcellular location">
    <subcellularLocation>
        <location evidence="1">Membrane</location>
        <topology evidence="1">Multi-pass membrane protein</topology>
    </subcellularLocation>
</comment>
<evidence type="ECO:0000256" key="3">
    <source>
        <dbReference type="ARBA" id="ARBA00022989"/>
    </source>
</evidence>
<keyword evidence="3 6" id="KW-1133">Transmembrane helix</keyword>
<dbReference type="InterPro" id="IPR004776">
    <property type="entry name" value="Mem_transp_PIN-like"/>
</dbReference>